<comment type="function">
    <text evidence="10">Plays an important role in bacterial chemotaxis signal transduction pathway by accelerating the dephosphorylation of phosphorylated CheY (CheY-P).</text>
</comment>
<sequence>MNTTTNQASAKNFKDIFSRIGQLTRLLRDSVANLGLDRAIMDVAEAIPDTRERLNYVVGKTSQAADRALTCVEIARPLQDSLSEQSSGLKERWDAWFENPVELSMARELVADTRAFLDETPVIARQTNEQLMQIMMAQDFQDLTGQVIQNMMKLIENVEQELIQVLVENMPGMMPASTSEPEDSLKNGPQINQSVAGIVASQDQVDDLLDSLGF</sequence>
<keyword evidence="7 10" id="KW-0378">Hydrolase</keyword>
<keyword evidence="8 10" id="KW-0904">Protein phosphatase</keyword>
<proteinExistence type="inferred from homology"/>
<comment type="caution">
    <text evidence="11">The sequence shown here is derived from an EMBL/GenBank/DDBJ whole genome shotgun (WGS) entry which is preliminary data.</text>
</comment>
<evidence type="ECO:0000256" key="8">
    <source>
        <dbReference type="ARBA" id="ARBA00022912"/>
    </source>
</evidence>
<dbReference type="GO" id="GO:0016787">
    <property type="term" value="F:hydrolase activity"/>
    <property type="evidence" value="ECO:0007669"/>
    <property type="project" value="UniProtKB-KW"/>
</dbReference>
<dbReference type="PANTHER" id="PTHR43693">
    <property type="entry name" value="PROTEIN PHOSPHATASE CHEZ"/>
    <property type="match status" value="1"/>
</dbReference>
<comment type="subunit">
    <text evidence="10">Homodimer.</text>
</comment>
<evidence type="ECO:0000256" key="7">
    <source>
        <dbReference type="ARBA" id="ARBA00022801"/>
    </source>
</evidence>
<protein>
    <recommendedName>
        <fullName evidence="3 10">Protein phosphatase CheZ</fullName>
        <ecNumber evidence="10">3.1.3.-</ecNumber>
    </recommendedName>
    <alternativeName>
        <fullName evidence="9 10">Chemotaxis protein CheZ</fullName>
    </alternativeName>
</protein>
<evidence type="ECO:0000313" key="12">
    <source>
        <dbReference type="Proteomes" id="UP000734343"/>
    </source>
</evidence>
<dbReference type="NCBIfam" id="NF008368">
    <property type="entry name" value="PRK11166.1"/>
    <property type="match status" value="1"/>
</dbReference>
<evidence type="ECO:0000256" key="2">
    <source>
        <dbReference type="ARBA" id="ARBA00005908"/>
    </source>
</evidence>
<organism evidence="11 12">
    <name type="scientific">Rahnella bonaserana</name>
    <dbReference type="NCBI Taxonomy" id="2816248"/>
    <lineage>
        <taxon>Bacteria</taxon>
        <taxon>Pseudomonadati</taxon>
        <taxon>Pseudomonadota</taxon>
        <taxon>Gammaproteobacteria</taxon>
        <taxon>Enterobacterales</taxon>
        <taxon>Yersiniaceae</taxon>
        <taxon>Rahnella</taxon>
    </lineage>
</organism>
<reference evidence="11 12" key="1">
    <citation type="submission" date="2021-03" db="EMBL/GenBank/DDBJ databases">
        <title>Five novel Rahnella species.</title>
        <authorList>
            <person name="Brady C."/>
            <person name="Asselin J."/>
            <person name="Beer S."/>
            <person name="Bruberg M.B."/>
            <person name="Crampton B."/>
            <person name="Venter S."/>
            <person name="Arnold D."/>
            <person name="Denman S."/>
        </authorList>
    </citation>
    <scope>NUCLEOTIDE SEQUENCE [LARGE SCALE GENOMIC DNA]</scope>
    <source>
        <strain evidence="11 12">H11b</strain>
    </source>
</reference>
<evidence type="ECO:0000256" key="3">
    <source>
        <dbReference type="ARBA" id="ARBA00018484"/>
    </source>
</evidence>
<keyword evidence="6 10" id="KW-0283">Flagellar rotation</keyword>
<name>A0ABS6LPY7_9GAMM</name>
<dbReference type="InterPro" id="IPR050992">
    <property type="entry name" value="CheZ_family_phosphatases"/>
</dbReference>
<comment type="subcellular location">
    <subcellularLocation>
        <location evidence="1 10">Cytoplasm</location>
    </subcellularLocation>
</comment>
<accession>A0ABS6LPY7</accession>
<evidence type="ECO:0000256" key="9">
    <source>
        <dbReference type="ARBA" id="ARBA00029599"/>
    </source>
</evidence>
<gene>
    <name evidence="11" type="primary">cheZ</name>
    <name evidence="11" type="ORF">J1778_02165</name>
</gene>
<evidence type="ECO:0000256" key="10">
    <source>
        <dbReference type="PIRNR" id="PIRNR002884"/>
    </source>
</evidence>
<dbReference type="EMBL" id="JAFMOW010000047">
    <property type="protein sequence ID" value="MBU9854089.1"/>
    <property type="molecule type" value="Genomic_DNA"/>
</dbReference>
<dbReference type="PANTHER" id="PTHR43693:SF1">
    <property type="entry name" value="PROTEIN PHOSPHATASE CHEZ"/>
    <property type="match status" value="1"/>
</dbReference>
<dbReference type="PIRSF" id="PIRSF002884">
    <property type="entry name" value="CheZ"/>
    <property type="match status" value="1"/>
</dbReference>
<evidence type="ECO:0000256" key="6">
    <source>
        <dbReference type="ARBA" id="ARBA00022779"/>
    </source>
</evidence>
<keyword evidence="12" id="KW-1185">Reference proteome</keyword>
<keyword evidence="4 10" id="KW-0963">Cytoplasm</keyword>
<keyword evidence="5 10" id="KW-0145">Chemotaxis</keyword>
<dbReference type="Proteomes" id="UP000734343">
    <property type="component" value="Unassembled WGS sequence"/>
</dbReference>
<evidence type="ECO:0000313" key="11">
    <source>
        <dbReference type="EMBL" id="MBU9854089.1"/>
    </source>
</evidence>
<comment type="similarity">
    <text evidence="2 10">Belongs to the CheZ family.</text>
</comment>
<dbReference type="InterPro" id="IPR007439">
    <property type="entry name" value="Chemotax_Pase_CheZ"/>
</dbReference>
<evidence type="ECO:0000256" key="5">
    <source>
        <dbReference type="ARBA" id="ARBA00022500"/>
    </source>
</evidence>
<evidence type="ECO:0000256" key="4">
    <source>
        <dbReference type="ARBA" id="ARBA00022490"/>
    </source>
</evidence>
<dbReference type="EC" id="3.1.3.-" evidence="10"/>
<dbReference type="RefSeq" id="WP_217171783.1">
    <property type="nucleotide sequence ID" value="NZ_CP126169.1"/>
</dbReference>
<dbReference type="Pfam" id="PF04344">
    <property type="entry name" value="CheZ"/>
    <property type="match status" value="1"/>
</dbReference>
<evidence type="ECO:0000256" key="1">
    <source>
        <dbReference type="ARBA" id="ARBA00004496"/>
    </source>
</evidence>